<protein>
    <submittedName>
        <fullName evidence="2">Uncharacterized protein</fullName>
    </submittedName>
</protein>
<feature type="compositionally biased region" description="Basic and acidic residues" evidence="1">
    <location>
        <begin position="20"/>
        <end position="56"/>
    </location>
</feature>
<dbReference type="EMBL" id="GL945529">
    <property type="protein sequence ID" value="EGN91842.1"/>
    <property type="molecule type" value="Genomic_DNA"/>
</dbReference>
<sequence>MIGAEVIPGLNEGNTIKKTRECHTNEMGGHDRRYLVHDTEKRSVNGRKEEDREKGGPKRKRWS</sequence>
<gene>
    <name evidence="2" type="ORF">SERLA73DRAFT_148097</name>
</gene>
<dbReference type="HOGENOM" id="CLU_2892232_0_0_1"/>
<dbReference type="InParanoid" id="F8QIP0"/>
<feature type="non-terminal residue" evidence="2">
    <location>
        <position position="63"/>
    </location>
</feature>
<name>F8QIP0_SERL3</name>
<dbReference type="AlphaFoldDB" id="F8QIP0"/>
<organism evidence="3">
    <name type="scientific">Serpula lacrymans var. lacrymans (strain S7.3)</name>
    <name type="common">Dry rot fungus</name>
    <dbReference type="NCBI Taxonomy" id="936435"/>
    <lineage>
        <taxon>Eukaryota</taxon>
        <taxon>Fungi</taxon>
        <taxon>Dikarya</taxon>
        <taxon>Basidiomycota</taxon>
        <taxon>Agaricomycotina</taxon>
        <taxon>Agaricomycetes</taxon>
        <taxon>Agaricomycetidae</taxon>
        <taxon>Boletales</taxon>
        <taxon>Coniophorineae</taxon>
        <taxon>Serpulaceae</taxon>
        <taxon>Serpula</taxon>
    </lineage>
</organism>
<evidence type="ECO:0000256" key="1">
    <source>
        <dbReference type="SAM" id="MobiDB-lite"/>
    </source>
</evidence>
<reference evidence="3" key="1">
    <citation type="journal article" date="2011" name="Science">
        <title>The plant cell wall-decomposing machinery underlies the functional diversity of forest fungi.</title>
        <authorList>
            <person name="Eastwood D.C."/>
            <person name="Floudas D."/>
            <person name="Binder M."/>
            <person name="Majcherczyk A."/>
            <person name="Schneider P."/>
            <person name="Aerts A."/>
            <person name="Asiegbu F.O."/>
            <person name="Baker S.E."/>
            <person name="Barry K."/>
            <person name="Bendiksby M."/>
            <person name="Blumentritt M."/>
            <person name="Coutinho P.M."/>
            <person name="Cullen D."/>
            <person name="de Vries R.P."/>
            <person name="Gathman A."/>
            <person name="Goodell B."/>
            <person name="Henrissat B."/>
            <person name="Ihrmark K."/>
            <person name="Kauserud H."/>
            <person name="Kohler A."/>
            <person name="LaButti K."/>
            <person name="Lapidus A."/>
            <person name="Lavin J.L."/>
            <person name="Lee Y.-H."/>
            <person name="Lindquist E."/>
            <person name="Lilly W."/>
            <person name="Lucas S."/>
            <person name="Morin E."/>
            <person name="Murat C."/>
            <person name="Oguiza J.A."/>
            <person name="Park J."/>
            <person name="Pisabarro A.G."/>
            <person name="Riley R."/>
            <person name="Rosling A."/>
            <person name="Salamov A."/>
            <person name="Schmidt O."/>
            <person name="Schmutz J."/>
            <person name="Skrede I."/>
            <person name="Stenlid J."/>
            <person name="Wiebenga A."/>
            <person name="Xie X."/>
            <person name="Kuees U."/>
            <person name="Hibbett D.S."/>
            <person name="Hoffmeister D."/>
            <person name="Hoegberg N."/>
            <person name="Martin F."/>
            <person name="Grigoriev I.V."/>
            <person name="Watkinson S.C."/>
        </authorList>
    </citation>
    <scope>NUCLEOTIDE SEQUENCE [LARGE SCALE GENOMIC DNA]</scope>
    <source>
        <strain evidence="3">strain S7.3</strain>
    </source>
</reference>
<evidence type="ECO:0000313" key="2">
    <source>
        <dbReference type="EMBL" id="EGN91842.1"/>
    </source>
</evidence>
<proteinExistence type="predicted"/>
<dbReference type="Proteomes" id="UP000008063">
    <property type="component" value="Unassembled WGS sequence"/>
</dbReference>
<accession>F8QIP0</accession>
<evidence type="ECO:0000313" key="3">
    <source>
        <dbReference type="Proteomes" id="UP000008063"/>
    </source>
</evidence>
<keyword evidence="3" id="KW-1185">Reference proteome</keyword>
<feature type="region of interest" description="Disordered" evidence="1">
    <location>
        <begin position="20"/>
        <end position="63"/>
    </location>
</feature>